<name>A0A1Y1IMM0_KLENI</name>
<feature type="region of interest" description="Disordered" evidence="1">
    <location>
        <begin position="383"/>
        <end position="409"/>
    </location>
</feature>
<reference evidence="2 3" key="1">
    <citation type="journal article" date="2014" name="Nat. Commun.">
        <title>Klebsormidium flaccidum genome reveals primary factors for plant terrestrial adaptation.</title>
        <authorList>
            <person name="Hori K."/>
            <person name="Maruyama F."/>
            <person name="Fujisawa T."/>
            <person name="Togashi T."/>
            <person name="Yamamoto N."/>
            <person name="Seo M."/>
            <person name="Sato S."/>
            <person name="Yamada T."/>
            <person name="Mori H."/>
            <person name="Tajima N."/>
            <person name="Moriyama T."/>
            <person name="Ikeuchi M."/>
            <person name="Watanabe M."/>
            <person name="Wada H."/>
            <person name="Kobayashi K."/>
            <person name="Saito M."/>
            <person name="Masuda T."/>
            <person name="Sasaki-Sekimoto Y."/>
            <person name="Mashiguchi K."/>
            <person name="Awai K."/>
            <person name="Shimojima M."/>
            <person name="Masuda S."/>
            <person name="Iwai M."/>
            <person name="Nobusawa T."/>
            <person name="Narise T."/>
            <person name="Kondo S."/>
            <person name="Saito H."/>
            <person name="Sato R."/>
            <person name="Murakawa M."/>
            <person name="Ihara Y."/>
            <person name="Oshima-Yamada Y."/>
            <person name="Ohtaka K."/>
            <person name="Satoh M."/>
            <person name="Sonobe K."/>
            <person name="Ishii M."/>
            <person name="Ohtani R."/>
            <person name="Kanamori-Sato M."/>
            <person name="Honoki R."/>
            <person name="Miyazaki D."/>
            <person name="Mochizuki H."/>
            <person name="Umetsu J."/>
            <person name="Higashi K."/>
            <person name="Shibata D."/>
            <person name="Kamiya Y."/>
            <person name="Sato N."/>
            <person name="Nakamura Y."/>
            <person name="Tabata S."/>
            <person name="Ida S."/>
            <person name="Kurokawa K."/>
            <person name="Ohta H."/>
        </authorList>
    </citation>
    <scope>NUCLEOTIDE SEQUENCE [LARGE SCALE GENOMIC DNA]</scope>
    <source>
        <strain evidence="2 3">NIES-2285</strain>
    </source>
</reference>
<dbReference type="Gene3D" id="3.40.50.300">
    <property type="entry name" value="P-loop containing nucleotide triphosphate hydrolases"/>
    <property type="match status" value="1"/>
</dbReference>
<dbReference type="InterPro" id="IPR027417">
    <property type="entry name" value="P-loop_NTPase"/>
</dbReference>
<proteinExistence type="predicted"/>
<dbReference type="STRING" id="105231.A0A1Y1IMM0"/>
<keyword evidence="3" id="KW-1185">Reference proteome</keyword>
<evidence type="ECO:0000313" key="3">
    <source>
        <dbReference type="Proteomes" id="UP000054558"/>
    </source>
</evidence>
<feature type="compositionally biased region" description="Polar residues" evidence="1">
    <location>
        <begin position="395"/>
        <end position="409"/>
    </location>
</feature>
<dbReference type="Proteomes" id="UP000054558">
    <property type="component" value="Unassembled WGS sequence"/>
</dbReference>
<evidence type="ECO:0000256" key="1">
    <source>
        <dbReference type="SAM" id="MobiDB-lite"/>
    </source>
</evidence>
<protein>
    <submittedName>
        <fullName evidence="2">Uncharacterized protein</fullName>
    </submittedName>
</protein>
<dbReference type="AlphaFoldDB" id="A0A1Y1IMM0"/>
<dbReference type="SUPFAM" id="SSF52540">
    <property type="entry name" value="P-loop containing nucleoside triphosphate hydrolases"/>
    <property type="match status" value="1"/>
</dbReference>
<organism evidence="2 3">
    <name type="scientific">Klebsormidium nitens</name>
    <name type="common">Green alga</name>
    <name type="synonym">Ulothrix nitens</name>
    <dbReference type="NCBI Taxonomy" id="105231"/>
    <lineage>
        <taxon>Eukaryota</taxon>
        <taxon>Viridiplantae</taxon>
        <taxon>Streptophyta</taxon>
        <taxon>Klebsormidiophyceae</taxon>
        <taxon>Klebsormidiales</taxon>
        <taxon>Klebsormidiaceae</taxon>
        <taxon>Klebsormidium</taxon>
    </lineage>
</organism>
<dbReference type="OrthoDB" id="2364732at2759"/>
<accession>A0A1Y1IMM0</accession>
<gene>
    <name evidence="2" type="ORF">KFL_006750040</name>
</gene>
<feature type="region of interest" description="Disordered" evidence="1">
    <location>
        <begin position="1"/>
        <end position="45"/>
    </location>
</feature>
<sequence>MEDAPCRQRGQKSRASKTKAEAARMFTGSRACKESGSARKKAKKGLEHSLGKAAERDLHSLHCQACGATAEYGLRGSKEGGSVKYTCRAHTTLNGCFRVDRDRAGWAEDQEMRRLRAQERRLEEELRQLGGASFTAKSTSAWSESQSTGDGASVPMSKSLIATLLMIGGIEVNPGPTAYEIAQNKESWLGAYPDIDRTLLDYLALKNIRLAKWRESTSEQRSSLLDLWARRYTGEWLGDWDMFLIGVPAVAKRGQDVGAGPSADVEMKDVNPGNQVGRSYDTFVAALGANSEGINKRRAKGGIFTPRIETVHKILSRLQETLVLLLAATPCSGKTSICQLVYEEARKSRVYESEDVIYVNCAEVGSGGKSFEDVFLEQARVPFNEASKSPPSSPEKQLQRSAGDASGSQAPLSRKKLIILDEVQTTYDTNAPGHSLLWPLLKRLLASKQGDVNFLLSASRGSNPAAEGLLSTPWGFSDDQRVPLRPRPDHPMVAGSNIPEPALQFTMDEFQQLFDSFRKSIGFGGEQQPLQTLYDIIEATTERHPGSVLHILDVLKGRSPSNYAGRAAEWAAKEVEFVISPRLLETLSGTRSFPTVSEFWKDKRALDLISKLVASGGKESLVAIRNEDSDCADKAEALAKSGYMLMEQNVVSFTSSLHMEFYRYNLARRKWGTPKYMPGSIETFLAEALTKMHPPVLQHSLNLSTRCGVLGGVLEAHFQFELYSAITSLLPEGDYLSPTVGKIYGLEAYVDFVLHGSRKWALELLVDGRDLREHERRFEPNGRYHPMVLGKQIDAWIVVDLRNPKTGKPRRARGPGVCHVFFDPTYERATIDFGNGNEQHVILTGRA</sequence>
<evidence type="ECO:0000313" key="2">
    <source>
        <dbReference type="EMBL" id="GAQ90699.1"/>
    </source>
</evidence>
<dbReference type="EMBL" id="DF237624">
    <property type="protein sequence ID" value="GAQ90699.1"/>
    <property type="molecule type" value="Genomic_DNA"/>
</dbReference>